<keyword evidence="7" id="KW-1185">Reference proteome</keyword>
<protein>
    <submittedName>
        <fullName evidence="6">HTH-type transcriptional regulator DmlR</fullName>
    </submittedName>
</protein>
<proteinExistence type="inferred from homology"/>
<keyword evidence="4" id="KW-0804">Transcription</keyword>
<dbReference type="SUPFAM" id="SSF53850">
    <property type="entry name" value="Periplasmic binding protein-like II"/>
    <property type="match status" value="1"/>
</dbReference>
<dbReference type="Gene3D" id="1.10.10.10">
    <property type="entry name" value="Winged helix-like DNA-binding domain superfamily/Winged helix DNA-binding domain"/>
    <property type="match status" value="1"/>
</dbReference>
<evidence type="ECO:0000313" key="7">
    <source>
        <dbReference type="Proteomes" id="UP000789752"/>
    </source>
</evidence>
<dbReference type="InterPro" id="IPR058163">
    <property type="entry name" value="LysR-type_TF_proteobact-type"/>
</dbReference>
<dbReference type="EMBL" id="CAJQYY010000029">
    <property type="protein sequence ID" value="CAG4916843.1"/>
    <property type="molecule type" value="Genomic_DNA"/>
</dbReference>
<dbReference type="Pfam" id="PF00126">
    <property type="entry name" value="HTH_1"/>
    <property type="match status" value="1"/>
</dbReference>
<feature type="domain" description="HTH lysR-type" evidence="5">
    <location>
        <begin position="19"/>
        <end position="76"/>
    </location>
</feature>
<gene>
    <name evidence="6" type="primary">dmlR_25</name>
    <name evidence="6" type="ORF">R54767_04344</name>
</gene>
<keyword evidence="2" id="KW-0805">Transcription regulation</keyword>
<dbReference type="SUPFAM" id="SSF46785">
    <property type="entry name" value="Winged helix' DNA-binding domain"/>
    <property type="match status" value="1"/>
</dbReference>
<comment type="similarity">
    <text evidence="1">Belongs to the LysR transcriptional regulatory family.</text>
</comment>
<dbReference type="InterPro" id="IPR036388">
    <property type="entry name" value="WH-like_DNA-bd_sf"/>
</dbReference>
<evidence type="ECO:0000259" key="5">
    <source>
        <dbReference type="PROSITE" id="PS50931"/>
    </source>
</evidence>
<name>A0ABN7QWQ0_9BURK</name>
<dbReference type="Pfam" id="PF03466">
    <property type="entry name" value="LysR_substrate"/>
    <property type="match status" value="1"/>
</dbReference>
<dbReference type="CDD" id="cd08422">
    <property type="entry name" value="PBP2_CrgA_like"/>
    <property type="match status" value="1"/>
</dbReference>
<evidence type="ECO:0000256" key="3">
    <source>
        <dbReference type="ARBA" id="ARBA00023125"/>
    </source>
</evidence>
<sequence length="337" mass="37146">MRAHFCSRTLSLAALKPMDLYRNMRLFVRVAEDLSFTSAARSLTMSIGVASRLITELEQHLETRLLHRTTRQIALTQAGRRYLGRCRAILASVDEAEAEARAVHLQPAGRLHVHASPSIGRHYLVPAIGQYQQQYPHVHVALSLSDENMDLLEDGFDTAIVAMPALRDSSFIGVNLRETYSVLCAAPGYLRRDTTVETPFDLEAHPFVSFTPAFTESVDLALVDANDASVIVTTKPAFCVNTLESAASALELGMGIGALPLHVAVEAIGAGRLVRVLPHYRLQPLTLYALFPSRQFLDAKVRTWLDHLKIHFEGAARREESILAEASRVATVTALRA</sequence>
<reference evidence="6 7" key="1">
    <citation type="submission" date="2021-04" db="EMBL/GenBank/DDBJ databases">
        <authorList>
            <person name="Vanwijnsberghe S."/>
        </authorList>
    </citation>
    <scope>NUCLEOTIDE SEQUENCE [LARGE SCALE GENOMIC DNA]</scope>
    <source>
        <strain evidence="6 7">LMG 32171</strain>
    </source>
</reference>
<evidence type="ECO:0000256" key="1">
    <source>
        <dbReference type="ARBA" id="ARBA00009437"/>
    </source>
</evidence>
<accession>A0ABN7QWQ0</accession>
<dbReference type="PANTHER" id="PTHR30537:SF5">
    <property type="entry name" value="HTH-TYPE TRANSCRIPTIONAL ACTIVATOR TTDR-RELATED"/>
    <property type="match status" value="1"/>
</dbReference>
<organism evidence="6 7">
    <name type="scientific">Paraburkholderia gardini</name>
    <dbReference type="NCBI Taxonomy" id="2823469"/>
    <lineage>
        <taxon>Bacteria</taxon>
        <taxon>Pseudomonadati</taxon>
        <taxon>Pseudomonadota</taxon>
        <taxon>Betaproteobacteria</taxon>
        <taxon>Burkholderiales</taxon>
        <taxon>Burkholderiaceae</taxon>
        <taxon>Paraburkholderia</taxon>
    </lineage>
</organism>
<dbReference type="PROSITE" id="PS50931">
    <property type="entry name" value="HTH_LYSR"/>
    <property type="match status" value="1"/>
</dbReference>
<dbReference type="Gene3D" id="3.40.190.290">
    <property type="match status" value="1"/>
</dbReference>
<evidence type="ECO:0000256" key="2">
    <source>
        <dbReference type="ARBA" id="ARBA00023015"/>
    </source>
</evidence>
<dbReference type="InterPro" id="IPR005119">
    <property type="entry name" value="LysR_subst-bd"/>
</dbReference>
<dbReference type="InterPro" id="IPR036390">
    <property type="entry name" value="WH_DNA-bd_sf"/>
</dbReference>
<evidence type="ECO:0000256" key="4">
    <source>
        <dbReference type="ARBA" id="ARBA00023163"/>
    </source>
</evidence>
<dbReference type="Proteomes" id="UP000789752">
    <property type="component" value="Unassembled WGS sequence"/>
</dbReference>
<dbReference type="PANTHER" id="PTHR30537">
    <property type="entry name" value="HTH-TYPE TRANSCRIPTIONAL REGULATOR"/>
    <property type="match status" value="1"/>
</dbReference>
<keyword evidence="3" id="KW-0238">DNA-binding</keyword>
<comment type="caution">
    <text evidence="6">The sequence shown here is derived from an EMBL/GenBank/DDBJ whole genome shotgun (WGS) entry which is preliminary data.</text>
</comment>
<evidence type="ECO:0000313" key="6">
    <source>
        <dbReference type="EMBL" id="CAG4916843.1"/>
    </source>
</evidence>
<dbReference type="InterPro" id="IPR000847">
    <property type="entry name" value="LysR_HTH_N"/>
</dbReference>